<protein>
    <recommendedName>
        <fullName evidence="1">PilZ domain-containing protein</fullName>
    </recommendedName>
</protein>
<proteinExistence type="predicted"/>
<keyword evidence="3" id="KW-1185">Reference proteome</keyword>
<dbReference type="RefSeq" id="WP_121988172.1">
    <property type="nucleotide sequence ID" value="NZ_OUNR01000001.1"/>
</dbReference>
<dbReference type="GO" id="GO:0035438">
    <property type="term" value="F:cyclic-di-GMP binding"/>
    <property type="evidence" value="ECO:0007669"/>
    <property type="project" value="InterPro"/>
</dbReference>
<feature type="domain" description="PilZ" evidence="1">
    <location>
        <begin position="16"/>
        <end position="110"/>
    </location>
</feature>
<gene>
    <name evidence="2" type="ORF">NITLEN_10762</name>
</gene>
<dbReference type="SUPFAM" id="SSF141371">
    <property type="entry name" value="PilZ domain-like"/>
    <property type="match status" value="1"/>
</dbReference>
<dbReference type="InParanoid" id="A0A330L9R7"/>
<evidence type="ECO:0000259" key="1">
    <source>
        <dbReference type="Pfam" id="PF07238"/>
    </source>
</evidence>
<dbReference type="EMBL" id="OUNR01000001">
    <property type="protein sequence ID" value="SPP63676.1"/>
    <property type="molecule type" value="Genomic_DNA"/>
</dbReference>
<evidence type="ECO:0000313" key="3">
    <source>
        <dbReference type="Proteomes" id="UP000248168"/>
    </source>
</evidence>
<accession>A0A330L9R7</accession>
<dbReference type="InterPro" id="IPR009875">
    <property type="entry name" value="PilZ_domain"/>
</dbReference>
<organism evidence="2 3">
    <name type="scientific">Nitrospira lenta</name>
    <dbReference type="NCBI Taxonomy" id="1436998"/>
    <lineage>
        <taxon>Bacteria</taxon>
        <taxon>Pseudomonadati</taxon>
        <taxon>Nitrospirota</taxon>
        <taxon>Nitrospiria</taxon>
        <taxon>Nitrospirales</taxon>
        <taxon>Nitrospiraceae</taxon>
        <taxon>Nitrospira</taxon>
    </lineage>
</organism>
<dbReference type="Pfam" id="PF07238">
    <property type="entry name" value="PilZ"/>
    <property type="match status" value="1"/>
</dbReference>
<dbReference type="AlphaFoldDB" id="A0A330L9R7"/>
<dbReference type="Gene3D" id="2.40.10.220">
    <property type="entry name" value="predicted glycosyltransferase like domains"/>
    <property type="match status" value="1"/>
</dbReference>
<dbReference type="OrthoDB" id="9806898at2"/>
<sequence>MSSVTAQQPRQSRADQRQTYRITVTRRLQFAQRHTTSRIGKAILLDLSDSGCCLESKNSLTVGERLALILALPQPVLITDAQVVWGDGSRYGLSFARVSPLERSRLRRFLWKHLPDAAMSDLLPLFATVEEPHHSHTRLQILR</sequence>
<evidence type="ECO:0000313" key="2">
    <source>
        <dbReference type="EMBL" id="SPP63676.1"/>
    </source>
</evidence>
<name>A0A330L9R7_9BACT</name>
<reference evidence="3" key="1">
    <citation type="submission" date="2018-04" db="EMBL/GenBank/DDBJ databases">
        <authorList>
            <person name="Lucker S."/>
            <person name="Sakoula D."/>
        </authorList>
    </citation>
    <scope>NUCLEOTIDE SEQUENCE [LARGE SCALE GENOMIC DNA]</scope>
</reference>
<dbReference type="Proteomes" id="UP000248168">
    <property type="component" value="Unassembled WGS sequence"/>
</dbReference>